<name>A0A5J5L117_9MICC</name>
<evidence type="ECO:0000313" key="8">
    <source>
        <dbReference type="EMBL" id="KAA9394641.1"/>
    </source>
</evidence>
<dbReference type="RefSeq" id="WP_158033312.1">
    <property type="nucleotide sequence ID" value="NZ_ML708614.1"/>
</dbReference>
<dbReference type="AlphaFoldDB" id="A0A5J5L117"/>
<keyword evidence="9" id="KW-1185">Reference proteome</keyword>
<evidence type="ECO:0000256" key="1">
    <source>
        <dbReference type="ARBA" id="ARBA00022491"/>
    </source>
</evidence>
<proteinExistence type="predicted"/>
<dbReference type="InterPro" id="IPR009057">
    <property type="entry name" value="Homeodomain-like_sf"/>
</dbReference>
<dbReference type="SUPFAM" id="SSF48498">
    <property type="entry name" value="Tetracyclin repressor-like, C-terminal domain"/>
    <property type="match status" value="1"/>
</dbReference>
<evidence type="ECO:0000256" key="4">
    <source>
        <dbReference type="ARBA" id="ARBA00023163"/>
    </source>
</evidence>
<dbReference type="Proteomes" id="UP000325957">
    <property type="component" value="Unassembled WGS sequence"/>
</dbReference>
<feature type="domain" description="HTH tetR-type" evidence="7">
    <location>
        <begin position="8"/>
        <end position="68"/>
    </location>
</feature>
<comment type="caution">
    <text evidence="8">The sequence shown here is derived from an EMBL/GenBank/DDBJ whole genome shotgun (WGS) entry which is preliminary data.</text>
</comment>
<dbReference type="InterPro" id="IPR039538">
    <property type="entry name" value="BetI_C"/>
</dbReference>
<protein>
    <submittedName>
        <fullName evidence="8">TetR family transcriptional regulator</fullName>
    </submittedName>
</protein>
<dbReference type="InterPro" id="IPR036271">
    <property type="entry name" value="Tet_transcr_reg_TetR-rel_C_sf"/>
</dbReference>
<evidence type="ECO:0000259" key="7">
    <source>
        <dbReference type="PROSITE" id="PS50977"/>
    </source>
</evidence>
<dbReference type="InterPro" id="IPR001647">
    <property type="entry name" value="HTH_TetR"/>
</dbReference>
<evidence type="ECO:0000256" key="5">
    <source>
        <dbReference type="PROSITE-ProRule" id="PRU00335"/>
    </source>
</evidence>
<dbReference type="Pfam" id="PF00440">
    <property type="entry name" value="TetR_N"/>
    <property type="match status" value="1"/>
</dbReference>
<dbReference type="Pfam" id="PF13977">
    <property type="entry name" value="TetR_C_6"/>
    <property type="match status" value="1"/>
</dbReference>
<evidence type="ECO:0000313" key="9">
    <source>
        <dbReference type="Proteomes" id="UP000325957"/>
    </source>
</evidence>
<keyword evidence="1" id="KW-0678">Repressor</keyword>
<keyword evidence="4" id="KW-0804">Transcription</keyword>
<dbReference type="EMBL" id="SZWF01000005">
    <property type="protein sequence ID" value="KAA9394641.1"/>
    <property type="molecule type" value="Genomic_DNA"/>
</dbReference>
<keyword evidence="2" id="KW-0805">Transcription regulation</keyword>
<dbReference type="PROSITE" id="PS50977">
    <property type="entry name" value="HTH_TETR_2"/>
    <property type="match status" value="1"/>
</dbReference>
<evidence type="ECO:0000256" key="3">
    <source>
        <dbReference type="ARBA" id="ARBA00023125"/>
    </source>
</evidence>
<organism evidence="8 9">
    <name type="scientific">Kocuria coralli</name>
    <dbReference type="NCBI Taxonomy" id="1461025"/>
    <lineage>
        <taxon>Bacteria</taxon>
        <taxon>Bacillati</taxon>
        <taxon>Actinomycetota</taxon>
        <taxon>Actinomycetes</taxon>
        <taxon>Micrococcales</taxon>
        <taxon>Micrococcaceae</taxon>
        <taxon>Kocuria</taxon>
    </lineage>
</organism>
<dbReference type="Gene3D" id="1.10.357.10">
    <property type="entry name" value="Tetracycline Repressor, domain 2"/>
    <property type="match status" value="1"/>
</dbReference>
<dbReference type="SUPFAM" id="SSF46689">
    <property type="entry name" value="Homeodomain-like"/>
    <property type="match status" value="1"/>
</dbReference>
<evidence type="ECO:0000256" key="6">
    <source>
        <dbReference type="SAM" id="MobiDB-lite"/>
    </source>
</evidence>
<sequence length="222" mass="23784">MPARIDPARRRQQVVEAAFRLVVAEGIEGLTLRRVADASHLNIGSVRHYFDGHQDLLAAAAQEAGDRMGRRLARHPLEHLDGLDGEAAVDALQALVEEVLPVDEDRRGEAIVVVELIMASRTRPVFQAMAARMASDLSMVAHDALATLGVSDPRMRAAQLTATIGGLTLDAVTPHGALTVGQLRATLRAQLRMLLGSAGIEGDRGAPVDQPETRSDQCSSPR</sequence>
<accession>A0A5J5L117</accession>
<feature type="region of interest" description="Disordered" evidence="6">
    <location>
        <begin position="201"/>
        <end position="222"/>
    </location>
</feature>
<gene>
    <name evidence="8" type="ORF">FCK90_05575</name>
</gene>
<dbReference type="OrthoDB" id="9816296at2"/>
<dbReference type="GO" id="GO:0003677">
    <property type="term" value="F:DNA binding"/>
    <property type="evidence" value="ECO:0007669"/>
    <property type="project" value="UniProtKB-UniRule"/>
</dbReference>
<evidence type="ECO:0000256" key="2">
    <source>
        <dbReference type="ARBA" id="ARBA00023015"/>
    </source>
</evidence>
<keyword evidence="3 5" id="KW-0238">DNA-binding</keyword>
<feature type="compositionally biased region" description="Basic and acidic residues" evidence="6">
    <location>
        <begin position="201"/>
        <end position="215"/>
    </location>
</feature>
<feature type="DNA-binding region" description="H-T-H motif" evidence="5">
    <location>
        <begin position="31"/>
        <end position="50"/>
    </location>
</feature>
<reference evidence="8 9" key="1">
    <citation type="submission" date="2019-05" db="EMBL/GenBank/DDBJ databases">
        <title>Kocuria coralli sp. nov., a novel actinobacterium isolated from coral reef seawater.</title>
        <authorList>
            <person name="Li J."/>
        </authorList>
    </citation>
    <scope>NUCLEOTIDE SEQUENCE [LARGE SCALE GENOMIC DNA]</scope>
    <source>
        <strain evidence="8 9">SCSIO 13007</strain>
    </source>
</reference>